<protein>
    <submittedName>
        <fullName evidence="1">DUF1697 domain-containing protein</fullName>
    </submittedName>
</protein>
<dbReference type="AlphaFoldDB" id="A0A7J5AAN6"/>
<dbReference type="InterPro" id="IPR012545">
    <property type="entry name" value="DUF1697"/>
</dbReference>
<accession>A0A7J5AAN6</accession>
<dbReference type="PANTHER" id="PTHR36439:SF1">
    <property type="entry name" value="DUF1697 DOMAIN-CONTAINING PROTEIN"/>
    <property type="match status" value="1"/>
</dbReference>
<dbReference type="PIRSF" id="PIRSF008502">
    <property type="entry name" value="UCP008502"/>
    <property type="match status" value="1"/>
</dbReference>
<name>A0A7J5AAN6_9FLAO</name>
<sequence>MVYIVLLRGINVSGKNKIPMTELRELLNDLEFKNVQTYIQSGNIILESEETKETISKKIKQGIHQKYEYDVPVIVRTVSEWEKAIKAYPFSIENEKIVAFSFLNTMSSQTEIEVKGIKEDQYKIDKDIVYLHCPSGFGRTKLTNNILEKKLDVIATTRNYKTTVKLLEMATNQ</sequence>
<keyword evidence="2" id="KW-1185">Reference proteome</keyword>
<gene>
    <name evidence="1" type="ORF">F7018_13850</name>
</gene>
<dbReference type="Pfam" id="PF08002">
    <property type="entry name" value="DUF1697"/>
    <property type="match status" value="1"/>
</dbReference>
<dbReference type="SUPFAM" id="SSF160379">
    <property type="entry name" value="SP0830-like"/>
    <property type="match status" value="1"/>
</dbReference>
<dbReference type="RefSeq" id="WP_150900690.1">
    <property type="nucleotide sequence ID" value="NZ_WAAU01000028.1"/>
</dbReference>
<organism evidence="1 2">
    <name type="scientific">Tenacibaculum aiptasiae</name>
    <dbReference type="NCBI Taxonomy" id="426481"/>
    <lineage>
        <taxon>Bacteria</taxon>
        <taxon>Pseudomonadati</taxon>
        <taxon>Bacteroidota</taxon>
        <taxon>Flavobacteriia</taxon>
        <taxon>Flavobacteriales</taxon>
        <taxon>Flavobacteriaceae</taxon>
        <taxon>Tenacibaculum</taxon>
    </lineage>
</organism>
<evidence type="ECO:0000313" key="2">
    <source>
        <dbReference type="Proteomes" id="UP000467305"/>
    </source>
</evidence>
<dbReference type="OrthoDB" id="9806494at2"/>
<dbReference type="EMBL" id="WAAU01000028">
    <property type="protein sequence ID" value="KAB1154607.1"/>
    <property type="molecule type" value="Genomic_DNA"/>
</dbReference>
<reference evidence="1 2" key="1">
    <citation type="submission" date="2019-09" db="EMBL/GenBank/DDBJ databases">
        <authorList>
            <person name="Cao W.R."/>
        </authorList>
    </citation>
    <scope>NUCLEOTIDE SEQUENCE [LARGE SCALE GENOMIC DNA]</scope>
    <source>
        <strain evidence="2">a4</strain>
    </source>
</reference>
<dbReference type="PANTHER" id="PTHR36439">
    <property type="entry name" value="BLL4334 PROTEIN"/>
    <property type="match status" value="1"/>
</dbReference>
<evidence type="ECO:0000313" key="1">
    <source>
        <dbReference type="EMBL" id="KAB1154607.1"/>
    </source>
</evidence>
<dbReference type="Proteomes" id="UP000467305">
    <property type="component" value="Unassembled WGS sequence"/>
</dbReference>
<dbReference type="Gene3D" id="3.30.70.1280">
    <property type="entry name" value="SP0830-like domains"/>
    <property type="match status" value="1"/>
</dbReference>
<proteinExistence type="predicted"/>
<comment type="caution">
    <text evidence="1">The sequence shown here is derived from an EMBL/GenBank/DDBJ whole genome shotgun (WGS) entry which is preliminary data.</text>
</comment>